<feature type="chain" id="PRO_5043360511" description="PTTG1IP" evidence="2">
    <location>
        <begin position="17"/>
        <end position="185"/>
    </location>
</feature>
<name>A0AAV4RTA1_9ARAC</name>
<protein>
    <recommendedName>
        <fullName evidence="5">PTTG1IP</fullName>
    </recommendedName>
</protein>
<proteinExistence type="predicted"/>
<organism evidence="3 4">
    <name type="scientific">Caerostris darwini</name>
    <dbReference type="NCBI Taxonomy" id="1538125"/>
    <lineage>
        <taxon>Eukaryota</taxon>
        <taxon>Metazoa</taxon>
        <taxon>Ecdysozoa</taxon>
        <taxon>Arthropoda</taxon>
        <taxon>Chelicerata</taxon>
        <taxon>Arachnida</taxon>
        <taxon>Araneae</taxon>
        <taxon>Araneomorphae</taxon>
        <taxon>Entelegynae</taxon>
        <taxon>Araneoidea</taxon>
        <taxon>Araneidae</taxon>
        <taxon>Caerostris</taxon>
    </lineage>
</organism>
<reference evidence="3 4" key="1">
    <citation type="submission" date="2021-06" db="EMBL/GenBank/DDBJ databases">
        <title>Caerostris darwini draft genome.</title>
        <authorList>
            <person name="Kono N."/>
            <person name="Arakawa K."/>
        </authorList>
    </citation>
    <scope>NUCLEOTIDE SEQUENCE [LARGE SCALE GENOMIC DNA]</scope>
</reference>
<keyword evidence="4" id="KW-1185">Reference proteome</keyword>
<keyword evidence="1" id="KW-0472">Membrane</keyword>
<dbReference type="GO" id="GO:0006606">
    <property type="term" value="P:protein import into nucleus"/>
    <property type="evidence" value="ECO:0007669"/>
    <property type="project" value="TreeGrafter"/>
</dbReference>
<evidence type="ECO:0008006" key="5">
    <source>
        <dbReference type="Google" id="ProtNLM"/>
    </source>
</evidence>
<keyword evidence="1" id="KW-1133">Transmembrane helix</keyword>
<evidence type="ECO:0000256" key="1">
    <source>
        <dbReference type="SAM" id="Phobius"/>
    </source>
</evidence>
<keyword evidence="1" id="KW-0812">Transmembrane</keyword>
<accession>A0AAV4RTA1</accession>
<sequence>MVCTVIISIILSAAMCQNDNATESHSQVSEVTTVKTTTTAKPPDNTTSCEAHHKDCKGCVASSKCYYCDTDAKCYYKVTDILTNDKCDMKKIHYLTCRVNAQYLLIGIGVAAGLAVLIITIVCCYCCCKKRGVKISKDDLKWARQKEERKQIAAERRKERAERTEEIRKKYGLVKDSNPYQRFDA</sequence>
<dbReference type="InterPro" id="IPR052304">
    <property type="entry name" value="PTTG1IP"/>
</dbReference>
<evidence type="ECO:0000256" key="2">
    <source>
        <dbReference type="SAM" id="SignalP"/>
    </source>
</evidence>
<feature type="signal peptide" evidence="2">
    <location>
        <begin position="1"/>
        <end position="16"/>
    </location>
</feature>
<keyword evidence="2" id="KW-0732">Signal</keyword>
<gene>
    <name evidence="3" type="primary">AVEN_65251_1</name>
    <name evidence="3" type="ORF">CDAR_166131</name>
</gene>
<dbReference type="PANTHER" id="PTHR15191:SF3">
    <property type="entry name" value="PITUITARY TUMOR-TRANSFORMING GENE PROTEIN-BINDING FACTOR"/>
    <property type="match status" value="1"/>
</dbReference>
<feature type="transmembrane region" description="Helical" evidence="1">
    <location>
        <begin position="103"/>
        <end position="128"/>
    </location>
</feature>
<comment type="caution">
    <text evidence="3">The sequence shown here is derived from an EMBL/GenBank/DDBJ whole genome shotgun (WGS) entry which is preliminary data.</text>
</comment>
<dbReference type="GO" id="GO:0005634">
    <property type="term" value="C:nucleus"/>
    <property type="evidence" value="ECO:0007669"/>
    <property type="project" value="TreeGrafter"/>
</dbReference>
<dbReference type="PANTHER" id="PTHR15191">
    <property type="entry name" value="PROTEIN CBG20567"/>
    <property type="match status" value="1"/>
</dbReference>
<dbReference type="Proteomes" id="UP001054837">
    <property type="component" value="Unassembled WGS sequence"/>
</dbReference>
<dbReference type="GO" id="GO:0005737">
    <property type="term" value="C:cytoplasm"/>
    <property type="evidence" value="ECO:0007669"/>
    <property type="project" value="TreeGrafter"/>
</dbReference>
<evidence type="ECO:0000313" key="4">
    <source>
        <dbReference type="Proteomes" id="UP001054837"/>
    </source>
</evidence>
<dbReference type="EMBL" id="BPLQ01006753">
    <property type="protein sequence ID" value="GIY24960.1"/>
    <property type="molecule type" value="Genomic_DNA"/>
</dbReference>
<dbReference type="AlphaFoldDB" id="A0AAV4RTA1"/>
<evidence type="ECO:0000313" key="3">
    <source>
        <dbReference type="EMBL" id="GIY24960.1"/>
    </source>
</evidence>